<dbReference type="InterPro" id="IPR029068">
    <property type="entry name" value="Glyas_Bleomycin-R_OHBP_Dase"/>
</dbReference>
<dbReference type="Gene3D" id="3.10.180.10">
    <property type="entry name" value="2,3-Dihydroxybiphenyl 1,2-Dioxygenase, domain 1"/>
    <property type="match status" value="1"/>
</dbReference>
<feature type="domain" description="VOC" evidence="2">
    <location>
        <begin position="14"/>
        <end position="152"/>
    </location>
</feature>
<dbReference type="InterPro" id="IPR037523">
    <property type="entry name" value="VOC_core"/>
</dbReference>
<dbReference type="RefSeq" id="WP_245757537.1">
    <property type="nucleotide sequence ID" value="NZ_FNON01000006.1"/>
</dbReference>
<keyword evidence="1" id="KW-0479">Metal-binding</keyword>
<organism evidence="3 4">
    <name type="scientific">Amycolatopsis xylanica</name>
    <dbReference type="NCBI Taxonomy" id="589385"/>
    <lineage>
        <taxon>Bacteria</taxon>
        <taxon>Bacillati</taxon>
        <taxon>Actinomycetota</taxon>
        <taxon>Actinomycetes</taxon>
        <taxon>Pseudonocardiales</taxon>
        <taxon>Pseudonocardiaceae</taxon>
        <taxon>Amycolatopsis</taxon>
    </lineage>
</organism>
<dbReference type="Proteomes" id="UP000199515">
    <property type="component" value="Unassembled WGS sequence"/>
</dbReference>
<dbReference type="GO" id="GO:0046872">
    <property type="term" value="F:metal ion binding"/>
    <property type="evidence" value="ECO:0007669"/>
    <property type="project" value="UniProtKB-KW"/>
</dbReference>
<dbReference type="PANTHER" id="PTHR43048:SF5">
    <property type="entry name" value="BLR5325 PROTEIN"/>
    <property type="match status" value="1"/>
</dbReference>
<gene>
    <name evidence="3" type="ORF">SAMN05421504_10698</name>
</gene>
<dbReference type="STRING" id="589385.SAMN05421504_10698"/>
<evidence type="ECO:0000313" key="4">
    <source>
        <dbReference type="Proteomes" id="UP000199515"/>
    </source>
</evidence>
<keyword evidence="4" id="KW-1185">Reference proteome</keyword>
<dbReference type="InterPro" id="IPR051785">
    <property type="entry name" value="MMCE/EMCE_epimerase"/>
</dbReference>
<dbReference type="GO" id="GO:0046491">
    <property type="term" value="P:L-methylmalonyl-CoA metabolic process"/>
    <property type="evidence" value="ECO:0007669"/>
    <property type="project" value="TreeGrafter"/>
</dbReference>
<dbReference type="PANTHER" id="PTHR43048">
    <property type="entry name" value="METHYLMALONYL-COA EPIMERASE"/>
    <property type="match status" value="1"/>
</dbReference>
<name>A0A1H3L8U2_9PSEU</name>
<dbReference type="PROSITE" id="PS51819">
    <property type="entry name" value="VOC"/>
    <property type="match status" value="1"/>
</dbReference>
<dbReference type="GO" id="GO:0004493">
    <property type="term" value="F:methylmalonyl-CoA epimerase activity"/>
    <property type="evidence" value="ECO:0007669"/>
    <property type="project" value="TreeGrafter"/>
</dbReference>
<protein>
    <recommendedName>
        <fullName evidence="2">VOC domain-containing protein</fullName>
    </recommendedName>
</protein>
<evidence type="ECO:0000313" key="3">
    <source>
        <dbReference type="EMBL" id="SDY60358.1"/>
    </source>
</evidence>
<accession>A0A1H3L8U2</accession>
<dbReference type="AlphaFoldDB" id="A0A1H3L8U2"/>
<evidence type="ECO:0000256" key="1">
    <source>
        <dbReference type="ARBA" id="ARBA00022723"/>
    </source>
</evidence>
<proteinExistence type="predicted"/>
<dbReference type="CDD" id="cd08353">
    <property type="entry name" value="VOC_like"/>
    <property type="match status" value="1"/>
</dbReference>
<dbReference type="EMBL" id="FNON01000006">
    <property type="protein sequence ID" value="SDY60358.1"/>
    <property type="molecule type" value="Genomic_DNA"/>
</dbReference>
<dbReference type="Pfam" id="PF13669">
    <property type="entry name" value="Glyoxalase_4"/>
    <property type="match status" value="1"/>
</dbReference>
<reference evidence="3 4" key="1">
    <citation type="submission" date="2016-10" db="EMBL/GenBank/DDBJ databases">
        <authorList>
            <person name="de Groot N.N."/>
        </authorList>
    </citation>
    <scope>NUCLEOTIDE SEQUENCE [LARGE SCALE GENOMIC DNA]</scope>
    <source>
        <strain evidence="3 4">CPCC 202699</strain>
    </source>
</reference>
<dbReference type="SUPFAM" id="SSF54593">
    <property type="entry name" value="Glyoxalase/Bleomycin resistance protein/Dihydroxybiphenyl dioxygenase"/>
    <property type="match status" value="1"/>
</dbReference>
<sequence length="155" mass="16973">MNESNYPGRVTVKRMDNVGIVFEDLDAAVEFFLELGLELEGRMTVESEWAERIVGLKDMKVDIAMVRTPDGHSKLELMSYHSPKAAASDPNAPMNTLGLRRLLFAVDDIDATVTRLRALGAELIGEIVQIPGVCLMGYLRGPEGVIIALAEENNG</sequence>
<evidence type="ECO:0000259" key="2">
    <source>
        <dbReference type="PROSITE" id="PS51819"/>
    </source>
</evidence>